<dbReference type="Proteomes" id="UP000255326">
    <property type="component" value="Unassembled WGS sequence"/>
</dbReference>
<evidence type="ECO:0000313" key="3">
    <source>
        <dbReference type="Proteomes" id="UP000255326"/>
    </source>
</evidence>
<dbReference type="AlphaFoldDB" id="A0A370GBF4"/>
<protein>
    <submittedName>
        <fullName evidence="2">Putative lactoylglutathione lyase</fullName>
    </submittedName>
</protein>
<dbReference type="InterPro" id="IPR004360">
    <property type="entry name" value="Glyas_Fos-R_dOase_dom"/>
</dbReference>
<keyword evidence="3" id="KW-1185">Reference proteome</keyword>
<comment type="caution">
    <text evidence="2">The sequence shown here is derived from an EMBL/GenBank/DDBJ whole genome shotgun (WGS) entry which is preliminary data.</text>
</comment>
<organism evidence="2 3">
    <name type="scientific">Falsibacillus pallidus</name>
    <dbReference type="NCBI Taxonomy" id="493781"/>
    <lineage>
        <taxon>Bacteria</taxon>
        <taxon>Bacillati</taxon>
        <taxon>Bacillota</taxon>
        <taxon>Bacilli</taxon>
        <taxon>Bacillales</taxon>
        <taxon>Bacillaceae</taxon>
        <taxon>Falsibacillus</taxon>
    </lineage>
</organism>
<name>A0A370GBF4_9BACI</name>
<accession>A0A370GBF4</accession>
<dbReference type="InterPro" id="IPR029068">
    <property type="entry name" value="Glyas_Bleomycin-R_OHBP_Dase"/>
</dbReference>
<dbReference type="Pfam" id="PF00903">
    <property type="entry name" value="Glyoxalase"/>
    <property type="match status" value="1"/>
</dbReference>
<keyword evidence="2" id="KW-0456">Lyase</keyword>
<dbReference type="Gene3D" id="3.10.180.10">
    <property type="entry name" value="2,3-Dihydroxybiphenyl 1,2-Dioxygenase, domain 1"/>
    <property type="match status" value="1"/>
</dbReference>
<feature type="domain" description="VOC" evidence="1">
    <location>
        <begin position="2"/>
        <end position="126"/>
    </location>
</feature>
<dbReference type="OrthoDB" id="2719609at2"/>
<dbReference type="SUPFAM" id="SSF54593">
    <property type="entry name" value="Glyoxalase/Bleomycin resistance protein/Dihydroxybiphenyl dioxygenase"/>
    <property type="match status" value="1"/>
</dbReference>
<gene>
    <name evidence="2" type="ORF">DFR59_110102</name>
</gene>
<evidence type="ECO:0000313" key="2">
    <source>
        <dbReference type="EMBL" id="RDI41098.1"/>
    </source>
</evidence>
<dbReference type="RefSeq" id="WP_114746378.1">
    <property type="nucleotide sequence ID" value="NZ_QQAY01000010.1"/>
</dbReference>
<proteinExistence type="predicted"/>
<evidence type="ECO:0000259" key="1">
    <source>
        <dbReference type="PROSITE" id="PS51819"/>
    </source>
</evidence>
<reference evidence="2 3" key="1">
    <citation type="submission" date="2018-07" db="EMBL/GenBank/DDBJ databases">
        <title>Genomic Encyclopedia of Type Strains, Phase IV (KMG-IV): sequencing the most valuable type-strain genomes for metagenomic binning, comparative biology and taxonomic classification.</title>
        <authorList>
            <person name="Goeker M."/>
        </authorList>
    </citation>
    <scope>NUCLEOTIDE SEQUENCE [LARGE SCALE GENOMIC DNA]</scope>
    <source>
        <strain evidence="2 3">DSM 25281</strain>
    </source>
</reference>
<sequence>MYFNSLQINLYVENLVKSKEFYEKLGFTQTFVAEIEGKPVHYELQLDGFKLGIATKDSTKEIHGLNPGENMGCEIVVWTEDTDSAIQYLIEWGTVMLSEPHDFLEGKLRAGWVQDPDGNPIQIVCKRN</sequence>
<dbReference type="EMBL" id="QQAY01000010">
    <property type="protein sequence ID" value="RDI41098.1"/>
    <property type="molecule type" value="Genomic_DNA"/>
</dbReference>
<dbReference type="InterPro" id="IPR037523">
    <property type="entry name" value="VOC_core"/>
</dbReference>
<dbReference type="PROSITE" id="PS51819">
    <property type="entry name" value="VOC"/>
    <property type="match status" value="1"/>
</dbReference>
<dbReference type="GO" id="GO:0016829">
    <property type="term" value="F:lyase activity"/>
    <property type="evidence" value="ECO:0007669"/>
    <property type="project" value="UniProtKB-KW"/>
</dbReference>